<dbReference type="Proteomes" id="UP000297839">
    <property type="component" value="Unassembled WGS sequence"/>
</dbReference>
<evidence type="ECO:0000256" key="6">
    <source>
        <dbReference type="ARBA" id="ARBA00022763"/>
    </source>
</evidence>
<evidence type="ECO:0000256" key="1">
    <source>
        <dbReference type="ARBA" id="ARBA00001400"/>
    </source>
</evidence>
<reference evidence="12 13" key="1">
    <citation type="submission" date="2019-03" db="EMBL/GenBank/DDBJ databases">
        <title>Ramlibacter sp. 18x22-1, whole genome shotgun sequence.</title>
        <authorList>
            <person name="Zhang X."/>
            <person name="Feng G."/>
            <person name="Zhu H."/>
        </authorList>
    </citation>
    <scope>NUCLEOTIDE SEQUENCE [LARGE SCALE GENOMIC DNA]</scope>
    <source>
        <strain evidence="12 13">18x22-1</strain>
    </source>
</reference>
<evidence type="ECO:0000256" key="2">
    <source>
        <dbReference type="ARBA" id="ARBA00002631"/>
    </source>
</evidence>
<dbReference type="GO" id="GO:0004844">
    <property type="term" value="F:uracil DNA N-glycosylase activity"/>
    <property type="evidence" value="ECO:0007669"/>
    <property type="project" value="UniProtKB-EC"/>
</dbReference>
<keyword evidence="8" id="KW-0234">DNA repair</keyword>
<keyword evidence="6" id="KW-0227">DNA damage</keyword>
<feature type="region of interest" description="Disordered" evidence="10">
    <location>
        <begin position="1"/>
        <end position="115"/>
    </location>
</feature>
<dbReference type="GO" id="GO:0097510">
    <property type="term" value="P:base-excision repair, AP site formation via deaminated base removal"/>
    <property type="evidence" value="ECO:0007669"/>
    <property type="project" value="TreeGrafter"/>
</dbReference>
<protein>
    <recommendedName>
        <fullName evidence="5">Uracil-DNA glycosylase</fullName>
        <ecNumber evidence="4">3.2.2.27</ecNumber>
    </recommendedName>
</protein>
<comment type="function">
    <text evidence="2">Excises uracil residues from the DNA which can arise as a result of misincorporation of dUMP residues by DNA polymerase or due to deamination of cytosine.</text>
</comment>
<comment type="caution">
    <text evidence="12">The sequence shown here is derived from an EMBL/GenBank/DDBJ whole genome shotgun (WGS) entry which is preliminary data.</text>
</comment>
<gene>
    <name evidence="12" type="ORF">EZ216_10980</name>
</gene>
<dbReference type="PANTHER" id="PTHR11264:SF0">
    <property type="entry name" value="URACIL-DNA GLYCOSYLASE"/>
    <property type="match status" value="1"/>
</dbReference>
<evidence type="ECO:0000313" key="13">
    <source>
        <dbReference type="Proteomes" id="UP000297839"/>
    </source>
</evidence>
<dbReference type="PANTHER" id="PTHR11264">
    <property type="entry name" value="URACIL-DNA GLYCOSYLASE"/>
    <property type="match status" value="1"/>
</dbReference>
<dbReference type="Gene3D" id="3.40.470.10">
    <property type="entry name" value="Uracil-DNA glycosylase-like domain"/>
    <property type="match status" value="1"/>
</dbReference>
<evidence type="ECO:0000256" key="9">
    <source>
        <dbReference type="PROSITE-ProRule" id="PRU10072"/>
    </source>
</evidence>
<proteinExistence type="inferred from homology"/>
<dbReference type="AlphaFoldDB" id="A0A4Z0BSK1"/>
<dbReference type="OrthoDB" id="9804372at2"/>
<evidence type="ECO:0000256" key="5">
    <source>
        <dbReference type="ARBA" id="ARBA00018429"/>
    </source>
</evidence>
<dbReference type="EMBL" id="SMLK01000003">
    <property type="protein sequence ID" value="TFZ01712.1"/>
    <property type="molecule type" value="Genomic_DNA"/>
</dbReference>
<dbReference type="SUPFAM" id="SSF52141">
    <property type="entry name" value="Uracil-DNA glycosylase-like"/>
    <property type="match status" value="1"/>
</dbReference>
<dbReference type="InterPro" id="IPR036895">
    <property type="entry name" value="Uracil-DNA_glycosylase-like_sf"/>
</dbReference>
<dbReference type="InterPro" id="IPR018085">
    <property type="entry name" value="Ura-DNA_Glyclase_AS"/>
</dbReference>
<dbReference type="InterPro" id="IPR002043">
    <property type="entry name" value="UDG_fam1"/>
</dbReference>
<dbReference type="SMART" id="SM00987">
    <property type="entry name" value="UreE_C"/>
    <property type="match status" value="1"/>
</dbReference>
<dbReference type="SMART" id="SM00986">
    <property type="entry name" value="UDG"/>
    <property type="match status" value="1"/>
</dbReference>
<feature type="active site" description="Proton acceptor" evidence="9">
    <location>
        <position position="211"/>
    </location>
</feature>
<evidence type="ECO:0000256" key="4">
    <source>
        <dbReference type="ARBA" id="ARBA00012030"/>
    </source>
</evidence>
<dbReference type="Pfam" id="PF03167">
    <property type="entry name" value="UDG"/>
    <property type="match status" value="1"/>
</dbReference>
<evidence type="ECO:0000256" key="8">
    <source>
        <dbReference type="ARBA" id="ARBA00023204"/>
    </source>
</evidence>
<feature type="compositionally biased region" description="Basic residues" evidence="10">
    <location>
        <begin position="79"/>
        <end position="101"/>
    </location>
</feature>
<keyword evidence="13" id="KW-1185">Reference proteome</keyword>
<evidence type="ECO:0000256" key="10">
    <source>
        <dbReference type="SAM" id="MobiDB-lite"/>
    </source>
</evidence>
<feature type="compositionally biased region" description="Basic and acidic residues" evidence="10">
    <location>
        <begin position="63"/>
        <end position="74"/>
    </location>
</feature>
<evidence type="ECO:0000256" key="3">
    <source>
        <dbReference type="ARBA" id="ARBA00008184"/>
    </source>
</evidence>
<dbReference type="InterPro" id="IPR005122">
    <property type="entry name" value="Uracil-DNA_glycosylase-like"/>
</dbReference>
<keyword evidence="7" id="KW-0378">Hydrolase</keyword>
<evidence type="ECO:0000259" key="11">
    <source>
        <dbReference type="SMART" id="SM00986"/>
    </source>
</evidence>
<feature type="domain" description="Uracil-DNA glycosylase-like" evidence="11">
    <location>
        <begin position="196"/>
        <end position="364"/>
    </location>
</feature>
<name>A0A4Z0BSK1_9BURK</name>
<accession>A0A4Z0BSK1</accession>
<evidence type="ECO:0000256" key="7">
    <source>
        <dbReference type="ARBA" id="ARBA00022801"/>
    </source>
</evidence>
<dbReference type="CDD" id="cd10027">
    <property type="entry name" value="UDG-F1-like"/>
    <property type="match status" value="1"/>
</dbReference>
<organism evidence="12 13">
    <name type="scientific">Ramlibacter humi</name>
    <dbReference type="NCBI Taxonomy" id="2530451"/>
    <lineage>
        <taxon>Bacteria</taxon>
        <taxon>Pseudomonadati</taxon>
        <taxon>Pseudomonadota</taxon>
        <taxon>Betaproteobacteria</taxon>
        <taxon>Burkholderiales</taxon>
        <taxon>Comamonadaceae</taxon>
        <taxon>Ramlibacter</taxon>
    </lineage>
</organism>
<evidence type="ECO:0000313" key="12">
    <source>
        <dbReference type="EMBL" id="TFZ01712.1"/>
    </source>
</evidence>
<sequence length="373" mass="39883">MHPADRRLPGRRANGRAGTHRVLAGHGGAGGGARRGRAAARAEAEDASGGHQQPQPADVRGVAGHDDRDAEGRAGRSPAGHRIRHPRARRRQAHARCRRARLPGGRGVHARARAGRGAGRAVRGLSLPANAKAAAPLPDFCAPLSRSLGEAFGDLPPAWRELAHGLEPLQHRITEAVDADRALFAIAPARPFRAFELLAPDQVRLVLIGQDPYPLPGDATGLAFSCLRGIPASMRNVYAALEQAMPGFRRPAVADLEPWARQGVLLLNAALTVRMGKKMAGTHLGLGWQAWTGGVLRALYERRLAAGESLPVAWLWGKPAAQFLDAATDGLAVPAERVLRARHPSQDFKREFPPQASGHLAQLGRLLSPPVQW</sequence>
<comment type="catalytic activity">
    <reaction evidence="1">
        <text>Hydrolyzes single-stranded DNA or mismatched double-stranded DNA and polynucleotides, releasing free uracil.</text>
        <dbReference type="EC" id="3.2.2.27"/>
    </reaction>
</comment>
<comment type="similarity">
    <text evidence="3">Belongs to the uracil-DNA glycosylase (UDG) superfamily. UNG family.</text>
</comment>
<dbReference type="EC" id="3.2.2.27" evidence="4"/>
<dbReference type="PROSITE" id="PS00130">
    <property type="entry name" value="U_DNA_GLYCOSYLASE"/>
    <property type="match status" value="1"/>
</dbReference>